<dbReference type="Pfam" id="PF08238">
    <property type="entry name" value="Sel1"/>
    <property type="match status" value="2"/>
</dbReference>
<dbReference type="PANTHER" id="PTHR37423:SF2">
    <property type="entry name" value="MEMBRANE-BOUND LYTIC MUREIN TRANSGLYCOSYLASE C"/>
    <property type="match status" value="1"/>
</dbReference>
<dbReference type="SUPFAM" id="SSF53955">
    <property type="entry name" value="Lysozyme-like"/>
    <property type="match status" value="1"/>
</dbReference>
<keyword evidence="5" id="KW-1185">Reference proteome</keyword>
<dbReference type="Proteomes" id="UP000541535">
    <property type="component" value="Unassembled WGS sequence"/>
</dbReference>
<comment type="similarity">
    <text evidence="1">Belongs to the transglycosylase Slt family.</text>
</comment>
<dbReference type="Pfam" id="PF01464">
    <property type="entry name" value="SLT"/>
    <property type="match status" value="1"/>
</dbReference>
<dbReference type="CDD" id="cd16896">
    <property type="entry name" value="LT_Slt70-like"/>
    <property type="match status" value="1"/>
</dbReference>
<dbReference type="PANTHER" id="PTHR37423">
    <property type="entry name" value="SOLUBLE LYTIC MUREIN TRANSGLYCOSYLASE-RELATED"/>
    <property type="match status" value="1"/>
</dbReference>
<dbReference type="Gene3D" id="1.10.530.10">
    <property type="match status" value="1"/>
</dbReference>
<dbReference type="InterPro" id="IPR000189">
    <property type="entry name" value="Transglyc_AS"/>
</dbReference>
<dbReference type="SUPFAM" id="SSF81901">
    <property type="entry name" value="HCP-like"/>
    <property type="match status" value="1"/>
</dbReference>
<feature type="chain" id="PRO_5030778663" evidence="2">
    <location>
        <begin position="24"/>
        <end position="286"/>
    </location>
</feature>
<accession>A0A7W5FSC2</accession>
<dbReference type="InterPro" id="IPR023346">
    <property type="entry name" value="Lysozyme-like_dom_sf"/>
</dbReference>
<dbReference type="RefSeq" id="WP_183439074.1">
    <property type="nucleotide sequence ID" value="NZ_JACHXD010000001.1"/>
</dbReference>
<evidence type="ECO:0000256" key="2">
    <source>
        <dbReference type="SAM" id="SignalP"/>
    </source>
</evidence>
<evidence type="ECO:0000256" key="1">
    <source>
        <dbReference type="ARBA" id="ARBA00007734"/>
    </source>
</evidence>
<evidence type="ECO:0000313" key="4">
    <source>
        <dbReference type="EMBL" id="MBB3117068.1"/>
    </source>
</evidence>
<dbReference type="GO" id="GO:0016020">
    <property type="term" value="C:membrane"/>
    <property type="evidence" value="ECO:0007669"/>
    <property type="project" value="InterPro"/>
</dbReference>
<dbReference type="Gene3D" id="1.25.40.10">
    <property type="entry name" value="Tetratricopeptide repeat domain"/>
    <property type="match status" value="1"/>
</dbReference>
<feature type="signal peptide" evidence="2">
    <location>
        <begin position="1"/>
        <end position="23"/>
    </location>
</feature>
<comment type="caution">
    <text evidence="4">The sequence shown here is derived from an EMBL/GenBank/DDBJ whole genome shotgun (WGS) entry which is preliminary data.</text>
</comment>
<evidence type="ECO:0000313" key="5">
    <source>
        <dbReference type="Proteomes" id="UP000541535"/>
    </source>
</evidence>
<evidence type="ECO:0000259" key="3">
    <source>
        <dbReference type="Pfam" id="PF01464"/>
    </source>
</evidence>
<dbReference type="GO" id="GO:0000270">
    <property type="term" value="P:peptidoglycan metabolic process"/>
    <property type="evidence" value="ECO:0007669"/>
    <property type="project" value="InterPro"/>
</dbReference>
<protein>
    <submittedName>
        <fullName evidence="4">Soluble lytic murein transglycosylase-like protein</fullName>
    </submittedName>
</protein>
<gene>
    <name evidence="4" type="ORF">FHS03_000087</name>
</gene>
<feature type="domain" description="Transglycosylase SLT" evidence="3">
    <location>
        <begin position="151"/>
        <end position="242"/>
    </location>
</feature>
<name>A0A7W5FSC2_9BURK</name>
<proteinExistence type="inferred from homology"/>
<dbReference type="AlphaFoldDB" id="A0A7W5FSC2"/>
<reference evidence="4 5" key="1">
    <citation type="submission" date="2020-08" db="EMBL/GenBank/DDBJ databases">
        <title>Genomic Encyclopedia of Type Strains, Phase III (KMG-III): the genomes of soil and plant-associated and newly described type strains.</title>
        <authorList>
            <person name="Whitman W."/>
        </authorList>
    </citation>
    <scope>NUCLEOTIDE SEQUENCE [LARGE SCALE GENOMIC DNA]</scope>
    <source>
        <strain evidence="4 5">CECT 8897</strain>
    </source>
</reference>
<dbReference type="SMART" id="SM00671">
    <property type="entry name" value="SEL1"/>
    <property type="match status" value="2"/>
</dbReference>
<dbReference type="PROSITE" id="PS00922">
    <property type="entry name" value="TRANSGLYCOSYLASE"/>
    <property type="match status" value="1"/>
</dbReference>
<dbReference type="InterPro" id="IPR011990">
    <property type="entry name" value="TPR-like_helical_dom_sf"/>
</dbReference>
<dbReference type="PROSITE" id="PS51257">
    <property type="entry name" value="PROKAR_LIPOPROTEIN"/>
    <property type="match status" value="1"/>
</dbReference>
<dbReference type="EMBL" id="JACHXD010000001">
    <property type="protein sequence ID" value="MBB3117068.1"/>
    <property type="molecule type" value="Genomic_DNA"/>
</dbReference>
<sequence>MPVRRIPPLSFLLGLLGAAAACAQNAQVLTEQAVRHEHGEGMPRDLPQAATLYCRAARLGAPEAQYALGWMYANGRGVARSDATAGRLFALAAEQGHAQARNMLALTPPLAGAALPDCMAPDPPLLVDFEPEPEYVAASRSVRLLVDRLAPQFDIDPHFAMAVIAVESGFNAKAVSPKNAQGLMQLIPETAQRFRVKDTFDPEANIRGGLAYLQWLLACFEGNVQLVAAAYNAGEKAVASYGGVPPYAETRDYVQKIARLYRPASHPYRAGLAAGFLQTVGARKPR</sequence>
<organism evidence="4 5">
    <name type="scientific">Pseudoduganella violacea</name>
    <dbReference type="NCBI Taxonomy" id="1715466"/>
    <lineage>
        <taxon>Bacteria</taxon>
        <taxon>Pseudomonadati</taxon>
        <taxon>Pseudomonadota</taxon>
        <taxon>Betaproteobacteria</taxon>
        <taxon>Burkholderiales</taxon>
        <taxon>Oxalobacteraceae</taxon>
        <taxon>Telluria group</taxon>
        <taxon>Pseudoduganella</taxon>
    </lineage>
</organism>
<dbReference type="InterPro" id="IPR006597">
    <property type="entry name" value="Sel1-like"/>
</dbReference>
<dbReference type="GO" id="GO:0008933">
    <property type="term" value="F:peptidoglycan lytic transglycosylase activity"/>
    <property type="evidence" value="ECO:0007669"/>
    <property type="project" value="InterPro"/>
</dbReference>
<dbReference type="InterPro" id="IPR008258">
    <property type="entry name" value="Transglycosylase_SLT_dom_1"/>
</dbReference>
<keyword evidence="2" id="KW-0732">Signal</keyword>